<feature type="transmembrane region" description="Helical" evidence="1">
    <location>
        <begin position="93"/>
        <end position="114"/>
    </location>
</feature>
<evidence type="ECO:0008006" key="4">
    <source>
        <dbReference type="Google" id="ProtNLM"/>
    </source>
</evidence>
<keyword evidence="1" id="KW-0472">Membrane</keyword>
<evidence type="ECO:0000256" key="1">
    <source>
        <dbReference type="SAM" id="Phobius"/>
    </source>
</evidence>
<keyword evidence="1" id="KW-0812">Transmembrane</keyword>
<keyword evidence="3" id="KW-1185">Reference proteome</keyword>
<feature type="non-terminal residue" evidence="2">
    <location>
        <position position="139"/>
    </location>
</feature>
<gene>
    <name evidence="2" type="ORF">EBM89_03320</name>
</gene>
<sequence length="139" mass="14023">MNDLAYDRAVHRLTLLAALLHPDQLRHALRPPRTGGPTTRQLVDGAWRCGLSVALALALSALTGHEDLAGYAALGALASLYGRTEAAPWRMRVQALAGAALTATIVLTSALGAAGAPAPVTLAALTLLAAGATAGATAL</sequence>
<evidence type="ECO:0000313" key="3">
    <source>
        <dbReference type="Proteomes" id="UP000269289"/>
    </source>
</evidence>
<dbReference type="AlphaFoldDB" id="A0A3M2JI81"/>
<evidence type="ECO:0000313" key="2">
    <source>
        <dbReference type="EMBL" id="RMI13757.1"/>
    </source>
</evidence>
<keyword evidence="1" id="KW-1133">Transmembrane helix</keyword>
<dbReference type="EMBL" id="RFFI01000010">
    <property type="protein sequence ID" value="RMI13757.1"/>
    <property type="molecule type" value="Genomic_DNA"/>
</dbReference>
<organism evidence="2 3">
    <name type="scientific">Cellulomonas triticagri</name>
    <dbReference type="NCBI Taxonomy" id="2483352"/>
    <lineage>
        <taxon>Bacteria</taxon>
        <taxon>Bacillati</taxon>
        <taxon>Actinomycetota</taxon>
        <taxon>Actinomycetes</taxon>
        <taxon>Micrococcales</taxon>
        <taxon>Cellulomonadaceae</taxon>
        <taxon>Cellulomonas</taxon>
    </lineage>
</organism>
<reference evidence="2 3" key="1">
    <citation type="submission" date="2018-10" db="EMBL/GenBank/DDBJ databases">
        <title>Isolation, diversity and antifungal activity of actinobacteria from wheat.</title>
        <authorList>
            <person name="Han C."/>
        </authorList>
    </citation>
    <scope>NUCLEOTIDE SEQUENCE [LARGE SCALE GENOMIC DNA]</scope>
    <source>
        <strain evidence="2 3">NEAU-YY56</strain>
    </source>
</reference>
<name>A0A3M2JI81_9CELL</name>
<accession>A0A3M2JI81</accession>
<protein>
    <recommendedName>
        <fullName evidence="4">FUSC family protein</fullName>
    </recommendedName>
</protein>
<comment type="caution">
    <text evidence="2">The sequence shown here is derived from an EMBL/GenBank/DDBJ whole genome shotgun (WGS) entry which is preliminary data.</text>
</comment>
<dbReference type="Proteomes" id="UP000269289">
    <property type="component" value="Unassembled WGS sequence"/>
</dbReference>
<proteinExistence type="predicted"/>